<organism evidence="2 3">
    <name type="scientific">Ascobolus immersus RN42</name>
    <dbReference type="NCBI Taxonomy" id="1160509"/>
    <lineage>
        <taxon>Eukaryota</taxon>
        <taxon>Fungi</taxon>
        <taxon>Dikarya</taxon>
        <taxon>Ascomycota</taxon>
        <taxon>Pezizomycotina</taxon>
        <taxon>Pezizomycetes</taxon>
        <taxon>Pezizales</taxon>
        <taxon>Ascobolaceae</taxon>
        <taxon>Ascobolus</taxon>
    </lineage>
</organism>
<name>A0A3N4I7N1_ASCIM</name>
<feature type="region of interest" description="Disordered" evidence="1">
    <location>
        <begin position="257"/>
        <end position="276"/>
    </location>
</feature>
<feature type="compositionally biased region" description="Polar residues" evidence="1">
    <location>
        <begin position="11"/>
        <end position="22"/>
    </location>
</feature>
<feature type="region of interest" description="Disordered" evidence="1">
    <location>
        <begin position="368"/>
        <end position="453"/>
    </location>
</feature>
<dbReference type="AlphaFoldDB" id="A0A3N4I7N1"/>
<proteinExistence type="predicted"/>
<evidence type="ECO:0000313" key="2">
    <source>
        <dbReference type="EMBL" id="RPA82082.1"/>
    </source>
</evidence>
<keyword evidence="3" id="KW-1185">Reference proteome</keyword>
<protein>
    <submittedName>
        <fullName evidence="2">Uncharacterized protein</fullName>
    </submittedName>
</protein>
<feature type="compositionally biased region" description="Low complexity" evidence="1">
    <location>
        <begin position="368"/>
        <end position="378"/>
    </location>
</feature>
<gene>
    <name evidence="2" type="ORF">BJ508DRAFT_100759</name>
</gene>
<reference evidence="2 3" key="1">
    <citation type="journal article" date="2018" name="Nat. Ecol. Evol.">
        <title>Pezizomycetes genomes reveal the molecular basis of ectomycorrhizal truffle lifestyle.</title>
        <authorList>
            <person name="Murat C."/>
            <person name="Payen T."/>
            <person name="Noel B."/>
            <person name="Kuo A."/>
            <person name="Morin E."/>
            <person name="Chen J."/>
            <person name="Kohler A."/>
            <person name="Krizsan K."/>
            <person name="Balestrini R."/>
            <person name="Da Silva C."/>
            <person name="Montanini B."/>
            <person name="Hainaut M."/>
            <person name="Levati E."/>
            <person name="Barry K.W."/>
            <person name="Belfiori B."/>
            <person name="Cichocki N."/>
            <person name="Clum A."/>
            <person name="Dockter R.B."/>
            <person name="Fauchery L."/>
            <person name="Guy J."/>
            <person name="Iotti M."/>
            <person name="Le Tacon F."/>
            <person name="Lindquist E.A."/>
            <person name="Lipzen A."/>
            <person name="Malagnac F."/>
            <person name="Mello A."/>
            <person name="Molinier V."/>
            <person name="Miyauchi S."/>
            <person name="Poulain J."/>
            <person name="Riccioni C."/>
            <person name="Rubini A."/>
            <person name="Sitrit Y."/>
            <person name="Splivallo R."/>
            <person name="Traeger S."/>
            <person name="Wang M."/>
            <person name="Zifcakova L."/>
            <person name="Wipf D."/>
            <person name="Zambonelli A."/>
            <person name="Paolocci F."/>
            <person name="Nowrousian M."/>
            <person name="Ottonello S."/>
            <person name="Baldrian P."/>
            <person name="Spatafora J.W."/>
            <person name="Henrissat B."/>
            <person name="Nagy L.G."/>
            <person name="Aury J.M."/>
            <person name="Wincker P."/>
            <person name="Grigoriev I.V."/>
            <person name="Bonfante P."/>
            <person name="Martin F.M."/>
        </authorList>
    </citation>
    <scope>NUCLEOTIDE SEQUENCE [LARGE SCALE GENOMIC DNA]</scope>
    <source>
        <strain evidence="2 3">RN42</strain>
    </source>
</reference>
<sequence length="453" mass="48973">MSTDGRHIPVQRTTIEPASGRSSYYPHESTSYYNTGSRGGGGGSSVTYVLPSSNGHKRYGSTTQLPSPLKYASLSRRNSGNVGGQSLVVPRAGSRFASPVVGEFSHELSQRSPGIPPPCPELPTPADRGHLAPHLPSNYSGRAHGAMRSYHHFGQEQAFVEIAGAKRPSTLPIGMHASSHRYSPSALPRASTFSELSITDAPEPSPSRAHTFNCAYNTPAIYEPVPPLPTSYLPQASPSSTLYDPHSSTFAPSYQDCPEYPESSTETFVNPEEDPYTNPFDYSTSGRYARDYSLPVDSSAYQPSFGTPQEETGTPFDSDSDTIFDSTVNHESEFDQFVEKVSIEHHAPAASVDTSYKLPSPPLSYATTTGTTGRYASTGKPKPAPIIVEPLPEHKPVAAKPSRRNPYSNMAAPGVKAPHFDTSTLTPEEQDDEYSRNDGLDDFCSREDSLNGN</sequence>
<accession>A0A3N4I7N1</accession>
<dbReference type="Proteomes" id="UP000275078">
    <property type="component" value="Unassembled WGS sequence"/>
</dbReference>
<feature type="region of interest" description="Disordered" evidence="1">
    <location>
        <begin position="1"/>
        <end position="49"/>
    </location>
</feature>
<dbReference type="EMBL" id="ML119674">
    <property type="protein sequence ID" value="RPA82082.1"/>
    <property type="molecule type" value="Genomic_DNA"/>
</dbReference>
<evidence type="ECO:0000256" key="1">
    <source>
        <dbReference type="SAM" id="MobiDB-lite"/>
    </source>
</evidence>
<evidence type="ECO:0000313" key="3">
    <source>
        <dbReference type="Proteomes" id="UP000275078"/>
    </source>
</evidence>
<feature type="compositionally biased region" description="Basic and acidic residues" evidence="1">
    <location>
        <begin position="433"/>
        <end position="453"/>
    </location>
</feature>